<reference evidence="2" key="2">
    <citation type="journal article" date="2021" name="Virus Evol.">
        <title>Viromics of extant insect orders unveil the evolution of the flavi-like superfamily.</title>
        <authorList>
            <person name="Sofia P."/>
            <person name="Simon K."/>
            <person name="Florian Z."/>
            <person name="Alexander D."/>
            <person name="Malte P."/>
            <person name="Shanlin L."/>
            <person name="Xin Z."/>
            <person name="Christian D."/>
            <person name="Bernhard M."/>
            <person name="Sandra J."/>
        </authorList>
    </citation>
    <scope>NUCLEOTIDE SEQUENCE</scope>
    <source>
        <strain evidence="2">OKIAV397</strain>
    </source>
</reference>
<sequence>MGNIPAFFGYQPIPVQIPGQPVPPGNAIHPNLLAHPANALHHAIPAQPVQPAGEQPNPAPAAVPAPAPEDAAEEPTINQQIQYIADRRRLEEVLDQNRQKCLDFLWVKTQGKYIDENYETYCNAILNDYLETNQIISYTERRRILDGVYEQHLAERANRRIRYLPNVVEAINYINADTIGIGYYRPWWGLGLIVKENRLLPRASYTANHLNSVAPQCPPMYISISPLILTASSIVASVLIAKWFISHLSPSPISTFTTHSACNQLLPLTTTAIIPKYLIHMSRVI</sequence>
<evidence type="ECO:0000313" key="2">
    <source>
        <dbReference type="EMBL" id="QTJ63606.1"/>
    </source>
</evidence>
<evidence type="ECO:0000256" key="1">
    <source>
        <dbReference type="SAM" id="MobiDB-lite"/>
    </source>
</evidence>
<accession>A0A8A6RH39</accession>
<protein>
    <submittedName>
        <fullName evidence="2">Uncharacterized protein</fullName>
    </submittedName>
</protein>
<organism evidence="2">
    <name type="scientific">Coleopteran tombus-related virus</name>
    <dbReference type="NCBI Taxonomy" id="2822551"/>
    <lineage>
        <taxon>Viruses</taxon>
        <taxon>Riboviria</taxon>
        <taxon>Orthornavirae</taxon>
        <taxon>Kitrinoviricota</taxon>
        <taxon>Tolucaviricetes</taxon>
        <taxon>Tolivirales</taxon>
        <taxon>Tombusviridae</taxon>
    </lineage>
</organism>
<name>A0A8A6RH39_9TOMB</name>
<reference evidence="2" key="1">
    <citation type="submission" date="2020-11" db="EMBL/GenBank/DDBJ databases">
        <authorList>
            <person name="Paraskevopoulou S."/>
            <person name="Kaefer S."/>
            <person name="Zirkel F."/>
            <person name="Donath A."/>
            <person name="Petersen M."/>
            <person name="Liu S."/>
            <person name="Zhou X."/>
            <person name="Drosten C."/>
            <person name="Misof B."/>
            <person name="Junglen S."/>
        </authorList>
    </citation>
    <scope>NUCLEOTIDE SEQUENCE</scope>
    <source>
        <strain evidence="2">OKIAV397</strain>
    </source>
</reference>
<dbReference type="EMBL" id="MW208783">
    <property type="protein sequence ID" value="QTJ63606.1"/>
    <property type="molecule type" value="Genomic_RNA"/>
</dbReference>
<feature type="region of interest" description="Disordered" evidence="1">
    <location>
        <begin position="48"/>
        <end position="75"/>
    </location>
</feature>
<proteinExistence type="predicted"/>
<feature type="compositionally biased region" description="Pro residues" evidence="1">
    <location>
        <begin position="57"/>
        <end position="67"/>
    </location>
</feature>